<name>A0A7W8B3N6_STRST</name>
<accession>A0A7W8B3N6</accession>
<dbReference type="EMBL" id="JACHJD010000038">
    <property type="protein sequence ID" value="MBB5109774.1"/>
    <property type="molecule type" value="Genomic_DNA"/>
</dbReference>
<dbReference type="GO" id="GO:0004803">
    <property type="term" value="F:transposase activity"/>
    <property type="evidence" value="ECO:0007669"/>
    <property type="project" value="InterPro"/>
</dbReference>
<feature type="domain" description="Tn3 transposase DDE" evidence="2">
    <location>
        <begin position="2"/>
        <end position="240"/>
    </location>
</feature>
<dbReference type="InterPro" id="IPR002513">
    <property type="entry name" value="Tn3_Tnp_DDE_dom"/>
</dbReference>
<feature type="compositionally biased region" description="Low complexity" evidence="1">
    <location>
        <begin position="248"/>
        <end position="262"/>
    </location>
</feature>
<dbReference type="Proteomes" id="UP000549009">
    <property type="component" value="Unassembled WGS sequence"/>
</dbReference>
<evidence type="ECO:0000256" key="1">
    <source>
        <dbReference type="SAM" id="MobiDB-lite"/>
    </source>
</evidence>
<feature type="region of interest" description="Disordered" evidence="1">
    <location>
        <begin position="239"/>
        <end position="303"/>
    </location>
</feature>
<evidence type="ECO:0000313" key="4">
    <source>
        <dbReference type="Proteomes" id="UP000549009"/>
    </source>
</evidence>
<dbReference type="AlphaFoldDB" id="A0A7W8B3N6"/>
<reference evidence="3 4" key="1">
    <citation type="submission" date="2020-08" db="EMBL/GenBank/DDBJ databases">
        <title>Genomic Encyclopedia of Type Strains, Phase III (KMG-III): the genomes of soil and plant-associated and newly described type strains.</title>
        <authorList>
            <person name="Whitman W."/>
        </authorList>
    </citation>
    <scope>NUCLEOTIDE SEQUENCE [LARGE SCALE GENOMIC DNA]</scope>
    <source>
        <strain evidence="3 4">CECT 3146</strain>
    </source>
</reference>
<organism evidence="3 4">
    <name type="scientific">Streptomyces spectabilis</name>
    <dbReference type="NCBI Taxonomy" id="68270"/>
    <lineage>
        <taxon>Bacteria</taxon>
        <taxon>Bacillati</taxon>
        <taxon>Actinomycetota</taxon>
        <taxon>Actinomycetes</taxon>
        <taxon>Kitasatosporales</taxon>
        <taxon>Streptomycetaceae</taxon>
        <taxon>Streptomyces</taxon>
    </lineage>
</organism>
<keyword evidence="4" id="KW-1185">Reference proteome</keyword>
<comment type="caution">
    <text evidence="3">The sequence shown here is derived from an EMBL/GenBank/DDBJ whole genome shotgun (WGS) entry which is preliminary data.</text>
</comment>
<evidence type="ECO:0000313" key="3">
    <source>
        <dbReference type="EMBL" id="MBB5109774.1"/>
    </source>
</evidence>
<gene>
    <name evidence="3" type="ORF">FHS40_008904</name>
</gene>
<sequence length="303" mass="33930">MNDQVAGIGQMVVPGTPRDSLYILDMLLNLDGGLRPEMVATDNASYSDMVFGLFRILGYNFSPRFRDLDDQRFWRAQMDGVETGGYGPLEDLASNKVNLKKIETHWEDMLRVAGSLVTNQVRAYDLLRMFGREGRPTPLGQAFAEYGRIAKTLHLLQMLDPVDDTYRRQMGKQLSVQESRHTLARGICHGKKGTIHQAYRDGMEDHLGSLGLVLNAVVLWTTRYIDAAVAQLRAEGHDIKGGHHPAVPAQAQEPQRARALQLHPVHPGRRRPAPAARPERPDPRGRGRRRRVDGESTGTGSRR</sequence>
<dbReference type="GO" id="GO:0006313">
    <property type="term" value="P:DNA transposition"/>
    <property type="evidence" value="ECO:0007669"/>
    <property type="project" value="InterPro"/>
</dbReference>
<protein>
    <submittedName>
        <fullName evidence="3">TnpA family transposase</fullName>
    </submittedName>
</protein>
<proteinExistence type="predicted"/>
<dbReference type="Pfam" id="PF01526">
    <property type="entry name" value="DDE_Tnp_Tn3"/>
    <property type="match status" value="1"/>
</dbReference>
<evidence type="ECO:0000259" key="2">
    <source>
        <dbReference type="Pfam" id="PF01526"/>
    </source>
</evidence>